<name>A0A0E9N411_9BACT</name>
<reference evidence="1 2" key="1">
    <citation type="submission" date="2015-04" db="EMBL/GenBank/DDBJ databases">
        <title>Whole genome shotgun sequence of Flavihumibacter petaseus NBRC 106054.</title>
        <authorList>
            <person name="Miyazawa S."/>
            <person name="Hosoyama A."/>
            <person name="Hashimoto M."/>
            <person name="Noguchi M."/>
            <person name="Tsuchikane K."/>
            <person name="Ohji S."/>
            <person name="Yamazoe A."/>
            <person name="Ichikawa N."/>
            <person name="Kimura A."/>
            <person name="Fujita N."/>
        </authorList>
    </citation>
    <scope>NUCLEOTIDE SEQUENCE [LARGE SCALE GENOMIC DNA]</scope>
    <source>
        <strain evidence="1 2">NBRC 106054</strain>
    </source>
</reference>
<protein>
    <submittedName>
        <fullName evidence="1">Uncharacterized protein</fullName>
    </submittedName>
</protein>
<dbReference type="AlphaFoldDB" id="A0A0E9N411"/>
<organism evidence="1 2">
    <name type="scientific">Flavihumibacter petaseus NBRC 106054</name>
    <dbReference type="NCBI Taxonomy" id="1220578"/>
    <lineage>
        <taxon>Bacteria</taxon>
        <taxon>Pseudomonadati</taxon>
        <taxon>Bacteroidota</taxon>
        <taxon>Chitinophagia</taxon>
        <taxon>Chitinophagales</taxon>
        <taxon>Chitinophagaceae</taxon>
        <taxon>Flavihumibacter</taxon>
    </lineage>
</organism>
<sequence length="214" mass="25054">MTDRFIMESFWQHPEAYNCAVVAVIKTAILQYGIGKIFSLRKTNKNYLVRLRNGESLNLTTLEVDQLYKGCSFVYSRYTSGNKQKDLKRLKKYVKICYAIMVKYLHEIGFRDQHFKISKAKKLLQFGFGKKHPFNTDHLYLFLGLTRNDEITDFKKKHLPYIRTAKALILYSPTHVVAVSNGYYDDYGTPTKLKNDKVPKLGKAKAEWWYELKA</sequence>
<evidence type="ECO:0000313" key="2">
    <source>
        <dbReference type="Proteomes" id="UP000033121"/>
    </source>
</evidence>
<gene>
    <name evidence="1" type="ORF">FPE01S_03_01440</name>
</gene>
<accession>A0A0E9N411</accession>
<keyword evidence="2" id="KW-1185">Reference proteome</keyword>
<proteinExistence type="predicted"/>
<dbReference type="EMBL" id="BBWV01000003">
    <property type="protein sequence ID" value="GAO44105.1"/>
    <property type="molecule type" value="Genomic_DNA"/>
</dbReference>
<evidence type="ECO:0000313" key="1">
    <source>
        <dbReference type="EMBL" id="GAO44105.1"/>
    </source>
</evidence>
<dbReference type="STRING" id="1220578.FPE01S_03_01440"/>
<dbReference type="RefSeq" id="WP_046370077.1">
    <property type="nucleotide sequence ID" value="NZ_BBWV01000003.1"/>
</dbReference>
<dbReference type="Proteomes" id="UP000033121">
    <property type="component" value="Unassembled WGS sequence"/>
</dbReference>
<dbReference type="OrthoDB" id="1333250at2"/>
<comment type="caution">
    <text evidence="1">The sequence shown here is derived from an EMBL/GenBank/DDBJ whole genome shotgun (WGS) entry which is preliminary data.</text>
</comment>